<name>A0ABU6QVY8_9FABA</name>
<organism evidence="2 3">
    <name type="scientific">Stylosanthes scabra</name>
    <dbReference type="NCBI Taxonomy" id="79078"/>
    <lineage>
        <taxon>Eukaryota</taxon>
        <taxon>Viridiplantae</taxon>
        <taxon>Streptophyta</taxon>
        <taxon>Embryophyta</taxon>
        <taxon>Tracheophyta</taxon>
        <taxon>Spermatophyta</taxon>
        <taxon>Magnoliopsida</taxon>
        <taxon>eudicotyledons</taxon>
        <taxon>Gunneridae</taxon>
        <taxon>Pentapetalae</taxon>
        <taxon>rosids</taxon>
        <taxon>fabids</taxon>
        <taxon>Fabales</taxon>
        <taxon>Fabaceae</taxon>
        <taxon>Papilionoideae</taxon>
        <taxon>50 kb inversion clade</taxon>
        <taxon>dalbergioids sensu lato</taxon>
        <taxon>Dalbergieae</taxon>
        <taxon>Pterocarpus clade</taxon>
        <taxon>Stylosanthes</taxon>
    </lineage>
</organism>
<protein>
    <submittedName>
        <fullName evidence="2">Uncharacterized protein</fullName>
    </submittedName>
</protein>
<comment type="caution">
    <text evidence="2">The sequence shown here is derived from an EMBL/GenBank/DDBJ whole genome shotgun (WGS) entry which is preliminary data.</text>
</comment>
<gene>
    <name evidence="2" type="ORF">PIB30_092767</name>
</gene>
<reference evidence="2 3" key="1">
    <citation type="journal article" date="2023" name="Plants (Basel)">
        <title>Bridging the Gap: Combining Genomics and Transcriptomics Approaches to Understand Stylosanthes scabra, an Orphan Legume from the Brazilian Caatinga.</title>
        <authorList>
            <person name="Ferreira-Neto J.R.C."/>
            <person name="da Silva M.D."/>
            <person name="Binneck E."/>
            <person name="de Melo N.F."/>
            <person name="da Silva R.H."/>
            <person name="de Melo A.L.T.M."/>
            <person name="Pandolfi V."/>
            <person name="Bustamante F.O."/>
            <person name="Brasileiro-Vidal A.C."/>
            <person name="Benko-Iseppon A.M."/>
        </authorList>
    </citation>
    <scope>NUCLEOTIDE SEQUENCE [LARGE SCALE GENOMIC DNA]</scope>
    <source>
        <tissue evidence="2">Leaves</tissue>
    </source>
</reference>
<dbReference type="EMBL" id="JASCZI010001936">
    <property type="protein sequence ID" value="MED6115656.1"/>
    <property type="molecule type" value="Genomic_DNA"/>
</dbReference>
<sequence length="78" mass="8742">MYDNEKDRKQLGHRDSCPRGSASDSGPGLVLDRSGLAKVTDRLSVLPVCVSAIRIRTPVSWLCQSRLSRRKRGRLSFE</sequence>
<evidence type="ECO:0000313" key="2">
    <source>
        <dbReference type="EMBL" id="MED6115656.1"/>
    </source>
</evidence>
<feature type="compositionally biased region" description="Basic and acidic residues" evidence="1">
    <location>
        <begin position="1"/>
        <end position="17"/>
    </location>
</feature>
<accession>A0ABU6QVY8</accession>
<evidence type="ECO:0000256" key="1">
    <source>
        <dbReference type="SAM" id="MobiDB-lite"/>
    </source>
</evidence>
<feature type="region of interest" description="Disordered" evidence="1">
    <location>
        <begin position="1"/>
        <end position="28"/>
    </location>
</feature>
<proteinExistence type="predicted"/>
<evidence type="ECO:0000313" key="3">
    <source>
        <dbReference type="Proteomes" id="UP001341840"/>
    </source>
</evidence>
<keyword evidence="3" id="KW-1185">Reference proteome</keyword>
<dbReference type="Proteomes" id="UP001341840">
    <property type="component" value="Unassembled WGS sequence"/>
</dbReference>